<comment type="caution">
    <text evidence="9">The sequence shown here is derived from an EMBL/GenBank/DDBJ whole genome shotgun (WGS) entry which is preliminary data.</text>
</comment>
<dbReference type="PANTHER" id="PTHR21212:SF5">
    <property type="entry name" value="SEIPIN-1"/>
    <property type="match status" value="1"/>
</dbReference>
<feature type="transmembrane region" description="Helical" evidence="8">
    <location>
        <begin position="287"/>
        <end position="307"/>
    </location>
</feature>
<accession>A0AAV7EFT0</accession>
<evidence type="ECO:0000256" key="5">
    <source>
        <dbReference type="ARBA" id="ARBA00023098"/>
    </source>
</evidence>
<keyword evidence="5" id="KW-0443">Lipid metabolism</keyword>
<evidence type="ECO:0000256" key="7">
    <source>
        <dbReference type="SAM" id="MobiDB-lite"/>
    </source>
</evidence>
<evidence type="ECO:0000256" key="2">
    <source>
        <dbReference type="ARBA" id="ARBA00022692"/>
    </source>
</evidence>
<dbReference type="CDD" id="cd23995">
    <property type="entry name" value="Seipin_BSCL2_like"/>
    <property type="match status" value="1"/>
</dbReference>
<feature type="region of interest" description="Disordered" evidence="7">
    <location>
        <begin position="366"/>
        <end position="410"/>
    </location>
</feature>
<dbReference type="GO" id="GO:0140042">
    <property type="term" value="P:lipid droplet formation"/>
    <property type="evidence" value="ECO:0007669"/>
    <property type="project" value="UniProtKB-ARBA"/>
</dbReference>
<name>A0AAV7EFT0_ARIFI</name>
<keyword evidence="4 8" id="KW-1133">Transmembrane helix</keyword>
<dbReference type="GO" id="GO:0005789">
    <property type="term" value="C:endoplasmic reticulum membrane"/>
    <property type="evidence" value="ECO:0007669"/>
    <property type="project" value="UniProtKB-SubCell"/>
</dbReference>
<feature type="transmembrane region" description="Helical" evidence="8">
    <location>
        <begin position="88"/>
        <end position="114"/>
    </location>
</feature>
<organism evidence="9 10">
    <name type="scientific">Aristolochia fimbriata</name>
    <name type="common">White veined hardy Dutchman's pipe vine</name>
    <dbReference type="NCBI Taxonomy" id="158543"/>
    <lineage>
        <taxon>Eukaryota</taxon>
        <taxon>Viridiplantae</taxon>
        <taxon>Streptophyta</taxon>
        <taxon>Embryophyta</taxon>
        <taxon>Tracheophyta</taxon>
        <taxon>Spermatophyta</taxon>
        <taxon>Magnoliopsida</taxon>
        <taxon>Magnoliidae</taxon>
        <taxon>Piperales</taxon>
        <taxon>Aristolochiaceae</taxon>
        <taxon>Aristolochia</taxon>
    </lineage>
</organism>
<dbReference type="AlphaFoldDB" id="A0AAV7EFT0"/>
<dbReference type="EMBL" id="JAINDJ010000005">
    <property type="protein sequence ID" value="KAG9446696.1"/>
    <property type="molecule type" value="Genomic_DNA"/>
</dbReference>
<dbReference type="Proteomes" id="UP000825729">
    <property type="component" value="Unassembled WGS sequence"/>
</dbReference>
<feature type="compositionally biased region" description="Acidic residues" evidence="7">
    <location>
        <begin position="398"/>
        <end position="407"/>
    </location>
</feature>
<dbReference type="PANTHER" id="PTHR21212">
    <property type="entry name" value="BERNARDINELLI-SEIP CONGENITAL LIPODYSTROPHY 2 HOMOLOG BSCL2 PROTEIN"/>
    <property type="match status" value="1"/>
</dbReference>
<feature type="region of interest" description="Disordered" evidence="7">
    <location>
        <begin position="509"/>
        <end position="581"/>
    </location>
</feature>
<dbReference type="InterPro" id="IPR009617">
    <property type="entry name" value="Seipin"/>
</dbReference>
<gene>
    <name evidence="9" type="ORF">H6P81_012824</name>
</gene>
<comment type="subcellular location">
    <subcellularLocation>
        <location evidence="1">Endoplasmic reticulum membrane</location>
        <topology evidence="1">Multi-pass membrane protein</topology>
    </subcellularLocation>
</comment>
<protein>
    <recommendedName>
        <fullName evidence="11">Seipin-1</fullName>
    </recommendedName>
</protein>
<evidence type="ECO:0000256" key="4">
    <source>
        <dbReference type="ARBA" id="ARBA00022989"/>
    </source>
</evidence>
<dbReference type="Pfam" id="PF06775">
    <property type="entry name" value="Seipin"/>
    <property type="match status" value="1"/>
</dbReference>
<sequence length="581" mass="65814">MKSSSLSEEEAEEPLLEKPGELLIELIATRLRLFSDAFVSVLSLASDSAHRAEQAKDHAREAVHEVPARVAYGGGLLLRRLGLGLAGAVHAALFLLLVLLVAVAAAAGLLWVWMEEPVSLTEPLHFDYTQAHPAAALTSIGGSLERRKRLFPAGHTLDVSVVLLMPESDFNRRIGVFQITAEAIAVTGQILARSSQPCMLRFRSHPIRLARTFVMGVPLVLGITGETQEITIKLLKYRELGNPRTEAIRIRLQPRASTSSLPELYSSEIRVTSELPWRKALAHKWKWTFYVWTTIYAYIVLLIVLVYKFRRTLIFREPPSSGFDLSRRNRAIEVVKEWQSRVRARGDEDQVSDVCSDSLRRWQRSSRLSKRKTVPRGGAAPLGVSGGASGSGTAREEELSEVVDDSGDWAPSEPECIFQQWENYDSGTDYQGQIIRDRLSGTDYQGQIIRDRLSGTDYQGQIIRDRLSGTDYQGQIIGDRLSGTDYQGQIIAKIFIVGVWLYEKMINDREGEERRRGKDPPKRRIEGEGEKERERSPEKIKEKERERRRGKDSLQRRGREGEGEKERERFSPEKRERRRGK</sequence>
<feature type="compositionally biased region" description="Basic and acidic residues" evidence="7">
    <location>
        <begin position="509"/>
        <end position="575"/>
    </location>
</feature>
<keyword evidence="3" id="KW-0256">Endoplasmic reticulum</keyword>
<evidence type="ECO:0000256" key="8">
    <source>
        <dbReference type="SAM" id="Phobius"/>
    </source>
</evidence>
<evidence type="ECO:0008006" key="11">
    <source>
        <dbReference type="Google" id="ProtNLM"/>
    </source>
</evidence>
<dbReference type="GO" id="GO:0006629">
    <property type="term" value="P:lipid metabolic process"/>
    <property type="evidence" value="ECO:0007669"/>
    <property type="project" value="UniProtKB-KW"/>
</dbReference>
<evidence type="ECO:0000256" key="6">
    <source>
        <dbReference type="ARBA" id="ARBA00023136"/>
    </source>
</evidence>
<evidence type="ECO:0000256" key="3">
    <source>
        <dbReference type="ARBA" id="ARBA00022824"/>
    </source>
</evidence>
<keyword evidence="6 8" id="KW-0472">Membrane</keyword>
<evidence type="ECO:0000313" key="9">
    <source>
        <dbReference type="EMBL" id="KAG9446696.1"/>
    </source>
</evidence>
<keyword evidence="2 8" id="KW-0812">Transmembrane</keyword>
<reference evidence="9 10" key="1">
    <citation type="submission" date="2021-07" db="EMBL/GenBank/DDBJ databases">
        <title>The Aristolochia fimbriata genome: insights into angiosperm evolution, floral development and chemical biosynthesis.</title>
        <authorList>
            <person name="Jiao Y."/>
        </authorList>
    </citation>
    <scope>NUCLEOTIDE SEQUENCE [LARGE SCALE GENOMIC DNA]</scope>
    <source>
        <strain evidence="9">IBCAS-2021</strain>
        <tissue evidence="9">Leaf</tissue>
    </source>
</reference>
<keyword evidence="10" id="KW-1185">Reference proteome</keyword>
<evidence type="ECO:0000256" key="1">
    <source>
        <dbReference type="ARBA" id="ARBA00004477"/>
    </source>
</evidence>
<evidence type="ECO:0000313" key="10">
    <source>
        <dbReference type="Proteomes" id="UP000825729"/>
    </source>
</evidence>
<proteinExistence type="predicted"/>